<feature type="compositionally biased region" description="Pro residues" evidence="1">
    <location>
        <begin position="11"/>
        <end position="21"/>
    </location>
</feature>
<feature type="region of interest" description="Disordered" evidence="1">
    <location>
        <begin position="1"/>
        <end position="23"/>
    </location>
</feature>
<feature type="region of interest" description="Disordered" evidence="1">
    <location>
        <begin position="51"/>
        <end position="107"/>
    </location>
</feature>
<name>A0A4D4MKL4_STRAX</name>
<keyword evidence="2" id="KW-1133">Transmembrane helix</keyword>
<feature type="transmembrane region" description="Helical" evidence="2">
    <location>
        <begin position="28"/>
        <end position="49"/>
    </location>
</feature>
<feature type="compositionally biased region" description="Gly residues" evidence="1">
    <location>
        <begin position="1"/>
        <end position="10"/>
    </location>
</feature>
<evidence type="ECO:0000313" key="4">
    <source>
        <dbReference type="Proteomes" id="UP000299211"/>
    </source>
</evidence>
<gene>
    <name evidence="3" type="ORF">SAV31267_017190</name>
</gene>
<sequence length="249" mass="25436">MATRTGRGGGWPPPPSGPPGGPGRRRNVLFIVLAVVVTLGAVTAVVLMANGRGDGSTDKKSPAESSKGTGRSPTPSLSIPSAIPSEIPTELPSGFPSKLPSGFPSGLPSDFPSDFPSELPSGLESLFAAPAGDEVPYYMLKKGDCFDTSVSRPGQAAKRSCRTPHDAEVVKVTELKGGYATDAALKKAAAGLCEASLARTEAQHAAGTVRGTLVQYPDTAGYKLGIDKVACSLTADVGGGDRKFTAPLK</sequence>
<protein>
    <recommendedName>
        <fullName evidence="5">Septum formation-related domain-containing protein</fullName>
    </recommendedName>
</protein>
<evidence type="ECO:0008006" key="5">
    <source>
        <dbReference type="Google" id="ProtNLM"/>
    </source>
</evidence>
<keyword evidence="2" id="KW-0812">Transmembrane</keyword>
<organism evidence="3 4">
    <name type="scientific">Streptomyces avermitilis</name>
    <dbReference type="NCBI Taxonomy" id="33903"/>
    <lineage>
        <taxon>Bacteria</taxon>
        <taxon>Bacillati</taxon>
        <taxon>Actinomycetota</taxon>
        <taxon>Actinomycetes</taxon>
        <taxon>Kitasatosporales</taxon>
        <taxon>Streptomycetaceae</taxon>
        <taxon>Streptomyces</taxon>
    </lineage>
</organism>
<keyword evidence="2" id="KW-0472">Membrane</keyword>
<comment type="caution">
    <text evidence="3">The sequence shown here is derived from an EMBL/GenBank/DDBJ whole genome shotgun (WGS) entry which is preliminary data.</text>
</comment>
<feature type="compositionally biased region" description="Polar residues" evidence="1">
    <location>
        <begin position="63"/>
        <end position="79"/>
    </location>
</feature>
<proteinExistence type="predicted"/>
<dbReference type="EMBL" id="BJHY01000001">
    <property type="protein sequence ID" value="GDY72234.1"/>
    <property type="molecule type" value="Genomic_DNA"/>
</dbReference>
<dbReference type="Proteomes" id="UP000299211">
    <property type="component" value="Unassembled WGS sequence"/>
</dbReference>
<evidence type="ECO:0000256" key="1">
    <source>
        <dbReference type="SAM" id="MobiDB-lite"/>
    </source>
</evidence>
<accession>A0A4D4MKL4</accession>
<evidence type="ECO:0000256" key="2">
    <source>
        <dbReference type="SAM" id="Phobius"/>
    </source>
</evidence>
<dbReference type="AlphaFoldDB" id="A0A4D4MKL4"/>
<reference evidence="3 4" key="1">
    <citation type="submission" date="2019-04" db="EMBL/GenBank/DDBJ databases">
        <title>Draft genome sequences of Streptomyces avermitilis ATCC 31267.</title>
        <authorList>
            <person name="Komaki H."/>
            <person name="Tamura T."/>
            <person name="Hosoyama A."/>
        </authorList>
    </citation>
    <scope>NUCLEOTIDE SEQUENCE [LARGE SCALE GENOMIC DNA]</scope>
    <source>
        <strain evidence="3 4">ATCC 31267</strain>
    </source>
</reference>
<evidence type="ECO:0000313" key="3">
    <source>
        <dbReference type="EMBL" id="GDY72234.1"/>
    </source>
</evidence>